<feature type="domain" description="HTH lacI-type" evidence="4">
    <location>
        <begin position="5"/>
        <end position="59"/>
    </location>
</feature>
<dbReference type="SUPFAM" id="SSF53822">
    <property type="entry name" value="Periplasmic binding protein-like I"/>
    <property type="match status" value="1"/>
</dbReference>
<dbReference type="InterPro" id="IPR046335">
    <property type="entry name" value="LacI/GalR-like_sensor"/>
</dbReference>
<dbReference type="Pfam" id="PF00356">
    <property type="entry name" value="LacI"/>
    <property type="match status" value="1"/>
</dbReference>
<dbReference type="GO" id="GO:0000976">
    <property type="term" value="F:transcription cis-regulatory region binding"/>
    <property type="evidence" value="ECO:0007669"/>
    <property type="project" value="TreeGrafter"/>
</dbReference>
<dbReference type="RefSeq" id="WP_139698207.1">
    <property type="nucleotide sequence ID" value="NZ_CP074074.1"/>
</dbReference>
<evidence type="ECO:0000313" key="6">
    <source>
        <dbReference type="Proteomes" id="UP000308713"/>
    </source>
</evidence>
<dbReference type="InterPro" id="IPR028082">
    <property type="entry name" value="Peripla_BP_I"/>
</dbReference>
<dbReference type="AlphaFoldDB" id="A0A5C4SIK7"/>
<accession>A0A5C4SIK7</accession>
<organism evidence="5 6">
    <name type="scientific">Allotamlana fucoidanivorans</name>
    <dbReference type="NCBI Taxonomy" id="2583814"/>
    <lineage>
        <taxon>Bacteria</taxon>
        <taxon>Pseudomonadati</taxon>
        <taxon>Bacteroidota</taxon>
        <taxon>Flavobacteriia</taxon>
        <taxon>Flavobacteriales</taxon>
        <taxon>Flavobacteriaceae</taxon>
        <taxon>Allotamlana</taxon>
    </lineage>
</organism>
<evidence type="ECO:0000256" key="2">
    <source>
        <dbReference type="ARBA" id="ARBA00023125"/>
    </source>
</evidence>
<dbReference type="Gene3D" id="1.10.260.40">
    <property type="entry name" value="lambda repressor-like DNA-binding domains"/>
    <property type="match status" value="1"/>
</dbReference>
<comment type="caution">
    <text evidence="5">The sequence shown here is derived from an EMBL/GenBank/DDBJ whole genome shotgun (WGS) entry which is preliminary data.</text>
</comment>
<evidence type="ECO:0000259" key="4">
    <source>
        <dbReference type="PROSITE" id="PS50932"/>
    </source>
</evidence>
<dbReference type="Proteomes" id="UP000308713">
    <property type="component" value="Unassembled WGS sequence"/>
</dbReference>
<sequence length="341" mass="38194">MKKRITLKDIAQHFGVSIATVSKALKDSHEISTSTKTKIQDYAKSNHYKPNVTALNLLNKNTKTIGVIIPNIMNSFFAKVFVGIENIASEKGYHLVSCISNESYEKEVKTIDLLKHGSLDGLIISLAEETQVLQNYKHLTNTLNEGIPMVMFDRISEDIECDKIIVNDLESAFQATKHLILSGCKRVGLISVIDNLSVGKLRVEGYKKALQECDMRIEEKLIVRIHKNEDFETALKIVLADKTIDGLLCLEESSAVNALKLIKQMDYKIPEDMSIACFTNGKLLQYLSPSISAISQHGKHIGETAAKMLIDRIENETENKPYVTKIVKTSLIERDSTKKLN</sequence>
<keyword evidence="6" id="KW-1185">Reference proteome</keyword>
<dbReference type="Gene3D" id="3.40.50.2300">
    <property type="match status" value="2"/>
</dbReference>
<dbReference type="Pfam" id="PF13377">
    <property type="entry name" value="Peripla_BP_3"/>
    <property type="match status" value="1"/>
</dbReference>
<keyword evidence="2" id="KW-0238">DNA-binding</keyword>
<keyword evidence="1" id="KW-0805">Transcription regulation</keyword>
<protein>
    <submittedName>
        <fullName evidence="5">LacI family transcriptional regulator</fullName>
    </submittedName>
</protein>
<reference evidence="5 6" key="1">
    <citation type="submission" date="2019-05" db="EMBL/GenBank/DDBJ databases">
        <title>Tamlana fucoidanivorans sp. nov., isolated from the surface of algae collected from Fujian province in China.</title>
        <authorList>
            <person name="Li J."/>
        </authorList>
    </citation>
    <scope>NUCLEOTIDE SEQUENCE [LARGE SCALE GENOMIC DNA]</scope>
    <source>
        <strain evidence="5 6">CW2-9</strain>
    </source>
</reference>
<dbReference type="PROSITE" id="PS50932">
    <property type="entry name" value="HTH_LACI_2"/>
    <property type="match status" value="1"/>
</dbReference>
<dbReference type="PANTHER" id="PTHR30146">
    <property type="entry name" value="LACI-RELATED TRANSCRIPTIONAL REPRESSOR"/>
    <property type="match status" value="1"/>
</dbReference>
<evidence type="ECO:0000313" key="5">
    <source>
        <dbReference type="EMBL" id="TNJ42914.1"/>
    </source>
</evidence>
<dbReference type="PANTHER" id="PTHR30146:SF109">
    <property type="entry name" value="HTH-TYPE TRANSCRIPTIONAL REGULATOR GALS"/>
    <property type="match status" value="1"/>
</dbReference>
<evidence type="ECO:0000256" key="3">
    <source>
        <dbReference type="ARBA" id="ARBA00023163"/>
    </source>
</evidence>
<name>A0A5C4SIK7_9FLAO</name>
<dbReference type="CDD" id="cd06267">
    <property type="entry name" value="PBP1_LacI_sugar_binding-like"/>
    <property type="match status" value="1"/>
</dbReference>
<evidence type="ECO:0000256" key="1">
    <source>
        <dbReference type="ARBA" id="ARBA00023015"/>
    </source>
</evidence>
<dbReference type="SMART" id="SM00354">
    <property type="entry name" value="HTH_LACI"/>
    <property type="match status" value="1"/>
</dbReference>
<dbReference type="GO" id="GO:0003700">
    <property type="term" value="F:DNA-binding transcription factor activity"/>
    <property type="evidence" value="ECO:0007669"/>
    <property type="project" value="TreeGrafter"/>
</dbReference>
<proteinExistence type="predicted"/>
<gene>
    <name evidence="5" type="ORF">FGF67_13065</name>
</gene>
<dbReference type="InterPro" id="IPR010982">
    <property type="entry name" value="Lambda_DNA-bd_dom_sf"/>
</dbReference>
<dbReference type="CDD" id="cd01392">
    <property type="entry name" value="HTH_LacI"/>
    <property type="match status" value="1"/>
</dbReference>
<keyword evidence="3" id="KW-0804">Transcription</keyword>
<dbReference type="EMBL" id="VDCS01000012">
    <property type="protein sequence ID" value="TNJ42914.1"/>
    <property type="molecule type" value="Genomic_DNA"/>
</dbReference>
<dbReference type="OrthoDB" id="9768806at2"/>
<dbReference type="SUPFAM" id="SSF47413">
    <property type="entry name" value="lambda repressor-like DNA-binding domains"/>
    <property type="match status" value="1"/>
</dbReference>
<dbReference type="InterPro" id="IPR000843">
    <property type="entry name" value="HTH_LacI"/>
</dbReference>